<dbReference type="PROSITE" id="PS51635">
    <property type="entry name" value="PNPLA"/>
    <property type="match status" value="1"/>
</dbReference>
<sequence>MLCKHTAWLRLVKENNEYAVQVTDRPRRVFGRAEDHLARDAPELVFMLGNWRKVAALRELAVERRVYSRIDGEVHLLAGSLSGHVGRSLLVAETDVGFRNKVSRGTAFSRCHELTRRGLAPAAHRASDESVMNWMINRLVLPFAGVVCVFISDLGGIRGVARHLDLWLENGLPSDSPVLPWLLLVDDGSEKRSKDLILKDLYRFMRGAAPDEHGTPTIAVELMTRFAGIRVASLNTAAHARKQPQWDEFRDELADLVDKARENRTREWHLYTGEHLCELMNHTAGLISLPSAPAPLDFVSVTRSRRPVPGHLESVLTDFLGCIDSFELLLSFAVPVIASSIIFDHYMTRMHVFDITDVFDKLYRPRLAHLGQRLLTAADGTKKLTLPSTFTTLLIKSLQQQFHDFIGAQSALQLHKAQLLAFRQQWEVIHSSASCFSCMMRLAKHKLPCGHWICAFCCDHFSDKTAGFQSLSHCLLCSQETNGMRIRVKPRTSALRILCIDGGGANAGVPLAALKALDERLGLPFPIQYHFDILYGTSSGAISAWGLALGLSVQDCIVLVDTMAKHTFQGRDVSAFPLGRTSVGQRLLRGVITLLTDSKYSSANLETALKAVFGEARMLSDWTIANEMGLHVGFPVVTAEDTATLVVANDGGTGDPEDAVANFQILESKDVPLWQALRATTAAPLYVRQPA</sequence>
<comment type="caution">
    <text evidence="4">The sequence shown here is derived from an EMBL/GenBank/DDBJ whole genome shotgun (WGS) entry which is preliminary data.</text>
</comment>
<dbReference type="PANTHER" id="PTHR24185:SF8">
    <property type="entry name" value="PNPLA DOMAIN-CONTAINING PROTEIN"/>
    <property type="match status" value="1"/>
</dbReference>
<evidence type="ECO:0000256" key="2">
    <source>
        <dbReference type="PROSITE-ProRule" id="PRU01161"/>
    </source>
</evidence>
<evidence type="ECO:0000313" key="5">
    <source>
        <dbReference type="Proteomes" id="UP000237441"/>
    </source>
</evidence>
<dbReference type="GO" id="GO:0019369">
    <property type="term" value="P:arachidonate metabolic process"/>
    <property type="evidence" value="ECO:0007669"/>
    <property type="project" value="TreeGrafter"/>
</dbReference>
<dbReference type="GO" id="GO:0046486">
    <property type="term" value="P:glycerolipid metabolic process"/>
    <property type="evidence" value="ECO:0007669"/>
    <property type="project" value="UniProtKB-ARBA"/>
</dbReference>
<dbReference type="GO" id="GO:0047499">
    <property type="term" value="F:calcium-independent phospholipase A2 activity"/>
    <property type="evidence" value="ECO:0007669"/>
    <property type="project" value="TreeGrafter"/>
</dbReference>
<gene>
    <name evidence="4" type="ORF">BB8028_0012g00020</name>
</gene>
<proteinExistence type="predicted"/>
<feature type="short sequence motif" description="GXSXG" evidence="2">
    <location>
        <begin position="536"/>
        <end position="540"/>
    </location>
</feature>
<dbReference type="GO" id="GO:0016020">
    <property type="term" value="C:membrane"/>
    <property type="evidence" value="ECO:0007669"/>
    <property type="project" value="TreeGrafter"/>
</dbReference>
<protein>
    <recommendedName>
        <fullName evidence="3">PNPLA domain-containing protein</fullName>
    </recommendedName>
</protein>
<dbReference type="AlphaFoldDB" id="A0A2S7YPL7"/>
<reference evidence="4 5" key="1">
    <citation type="submission" date="2016-07" db="EMBL/GenBank/DDBJ databases">
        <title>Comparative genomics of the entomopathogenic fungus Beauveria bassiana.</title>
        <authorList>
            <person name="Valero Jimenez C.A."/>
            <person name="Zwaan B.J."/>
            <person name="Van Kan J.A."/>
            <person name="Takken W."/>
            <person name="Debets A.J."/>
            <person name="Schoustra S.E."/>
            <person name="Koenraadt C.J."/>
        </authorList>
    </citation>
    <scope>NUCLEOTIDE SEQUENCE [LARGE SCALE GENOMIC DNA]</scope>
    <source>
        <strain evidence="4 5">ARSEF 8028</strain>
    </source>
</reference>
<dbReference type="EMBL" id="JRHA01000012">
    <property type="protein sequence ID" value="PQK18105.1"/>
    <property type="molecule type" value="Genomic_DNA"/>
</dbReference>
<evidence type="ECO:0000259" key="3">
    <source>
        <dbReference type="PROSITE" id="PS51635"/>
    </source>
</evidence>
<evidence type="ECO:0000313" key="4">
    <source>
        <dbReference type="EMBL" id="PQK18105.1"/>
    </source>
</evidence>
<dbReference type="SUPFAM" id="SSF52151">
    <property type="entry name" value="FabD/lysophospholipase-like"/>
    <property type="match status" value="1"/>
</dbReference>
<accession>A0A2S7YPL7</accession>
<dbReference type="Proteomes" id="UP000237441">
    <property type="component" value="Unassembled WGS sequence"/>
</dbReference>
<dbReference type="Gene3D" id="3.40.1090.10">
    <property type="entry name" value="Cytosolic phospholipase A2 catalytic domain"/>
    <property type="match status" value="1"/>
</dbReference>
<dbReference type="InterPro" id="IPR002641">
    <property type="entry name" value="PNPLA_dom"/>
</dbReference>
<dbReference type="OrthoDB" id="4869012at2759"/>
<dbReference type="Pfam" id="PF01734">
    <property type="entry name" value="Patatin"/>
    <property type="match status" value="1"/>
</dbReference>
<comment type="caution">
    <text evidence="2">Lacks conserved residue(s) required for the propagation of feature annotation.</text>
</comment>
<dbReference type="PANTHER" id="PTHR24185">
    <property type="entry name" value="CALCIUM-INDEPENDENT PHOSPHOLIPASE A2-GAMMA"/>
    <property type="match status" value="1"/>
</dbReference>
<feature type="domain" description="PNPLA" evidence="3">
    <location>
        <begin position="498"/>
        <end position="691"/>
    </location>
</feature>
<evidence type="ECO:0000256" key="1">
    <source>
        <dbReference type="ARBA" id="ARBA00023098"/>
    </source>
</evidence>
<keyword evidence="1" id="KW-0443">Lipid metabolism</keyword>
<dbReference type="InterPro" id="IPR016035">
    <property type="entry name" value="Acyl_Trfase/lysoPLipase"/>
</dbReference>
<name>A0A2S7YPL7_BEABA</name>
<organism evidence="4 5">
    <name type="scientific">Beauveria bassiana</name>
    <name type="common">White muscardine disease fungus</name>
    <name type="synonym">Tritirachium shiotae</name>
    <dbReference type="NCBI Taxonomy" id="176275"/>
    <lineage>
        <taxon>Eukaryota</taxon>
        <taxon>Fungi</taxon>
        <taxon>Dikarya</taxon>
        <taxon>Ascomycota</taxon>
        <taxon>Pezizomycotina</taxon>
        <taxon>Sordariomycetes</taxon>
        <taxon>Hypocreomycetidae</taxon>
        <taxon>Hypocreales</taxon>
        <taxon>Cordycipitaceae</taxon>
        <taxon>Beauveria</taxon>
    </lineage>
</organism>